<dbReference type="AlphaFoldDB" id="A0A8J8B418"/>
<proteinExistence type="predicted"/>
<evidence type="ECO:0000313" key="2">
    <source>
        <dbReference type="Proteomes" id="UP000675664"/>
    </source>
</evidence>
<sequence length="48" mass="5167">MNNISLYAINLAFQLPLNVVSSAPIEKIKEIVNIALSASIILNSLNAK</sequence>
<keyword evidence="2" id="KW-1185">Reference proteome</keyword>
<gene>
    <name evidence="1" type="ORF">KCX82_20685</name>
</gene>
<evidence type="ECO:0000313" key="1">
    <source>
        <dbReference type="EMBL" id="MBR0600292.1"/>
    </source>
</evidence>
<dbReference type="RefSeq" id="WP_227020405.1">
    <property type="nucleotide sequence ID" value="NZ_JAGSND010000024.1"/>
</dbReference>
<reference evidence="1" key="1">
    <citation type="submission" date="2021-04" db="EMBL/GenBank/DDBJ databases">
        <title>Sinoanaerobacter chloroacetimidivorans sp. nov., an obligate anaerobic bacterium isolated from anaerobic sludge.</title>
        <authorList>
            <person name="Bao Y."/>
        </authorList>
    </citation>
    <scope>NUCLEOTIDE SEQUENCE</scope>
    <source>
        <strain evidence="1">BAD-6</strain>
    </source>
</reference>
<accession>A0A8J8B418</accession>
<organism evidence="1 2">
    <name type="scientific">Sinanaerobacter chloroacetimidivorans</name>
    <dbReference type="NCBI Taxonomy" id="2818044"/>
    <lineage>
        <taxon>Bacteria</taxon>
        <taxon>Bacillati</taxon>
        <taxon>Bacillota</taxon>
        <taxon>Clostridia</taxon>
        <taxon>Peptostreptococcales</taxon>
        <taxon>Anaerovoracaceae</taxon>
        <taxon>Sinanaerobacter</taxon>
    </lineage>
</organism>
<protein>
    <submittedName>
        <fullName evidence="1">Uncharacterized protein</fullName>
    </submittedName>
</protein>
<comment type="caution">
    <text evidence="1">The sequence shown here is derived from an EMBL/GenBank/DDBJ whole genome shotgun (WGS) entry which is preliminary data.</text>
</comment>
<reference evidence="1" key="2">
    <citation type="submission" date="2021-04" db="EMBL/GenBank/DDBJ databases">
        <authorList>
            <person name="Liu J."/>
        </authorList>
    </citation>
    <scope>NUCLEOTIDE SEQUENCE</scope>
    <source>
        <strain evidence="1">BAD-6</strain>
    </source>
</reference>
<dbReference type="Proteomes" id="UP000675664">
    <property type="component" value="Unassembled WGS sequence"/>
</dbReference>
<dbReference type="EMBL" id="JAGSND010000024">
    <property type="protein sequence ID" value="MBR0600292.1"/>
    <property type="molecule type" value="Genomic_DNA"/>
</dbReference>
<name>A0A8J8B418_9FIRM</name>